<evidence type="ECO:0000313" key="4">
    <source>
        <dbReference type="EMBL" id="KAL5104114.1"/>
    </source>
</evidence>
<evidence type="ECO:0000313" key="3">
    <source>
        <dbReference type="EMBL" id="KAL5104027.1"/>
    </source>
</evidence>
<name>A0ABR4Q353_9CEST</name>
<proteinExistence type="predicted"/>
<protein>
    <submittedName>
        <fullName evidence="3">Uncharacterized protein</fullName>
    </submittedName>
</protein>
<dbReference type="Proteomes" id="UP001651158">
    <property type="component" value="Unassembled WGS sequence"/>
</dbReference>
<evidence type="ECO:0000256" key="2">
    <source>
        <dbReference type="SAM" id="Phobius"/>
    </source>
</evidence>
<dbReference type="EMBL" id="JAKROA010000014">
    <property type="protein sequence ID" value="KAL5104114.1"/>
    <property type="molecule type" value="Genomic_DNA"/>
</dbReference>
<keyword evidence="2" id="KW-1133">Transmembrane helix</keyword>
<accession>A0ABR4Q353</accession>
<gene>
    <name evidence="3" type="ORF">TcWFU_000134</name>
    <name evidence="4" type="ORF">TcWFU_006265</name>
</gene>
<dbReference type="EMBL" id="JAKROA010000014">
    <property type="protein sequence ID" value="KAL5104027.1"/>
    <property type="molecule type" value="Genomic_DNA"/>
</dbReference>
<reference evidence="3" key="2">
    <citation type="submission" date="2024-12" db="EMBL/GenBank/DDBJ databases">
        <authorList>
            <person name="Estrada K."/>
            <person name="Bobes R.J."/>
            <person name="Sanchez-Flores A."/>
            <person name="Laclette J.P."/>
        </authorList>
    </citation>
    <scope>NUCLEOTIDE SEQUENCE</scope>
    <source>
        <strain evidence="3">WFUcys</strain>
        <tissue evidence="3">Peritoneal cavity of infected mice</tissue>
    </source>
</reference>
<sequence length="135" mass="14976">MKCTRRRAAHRPALSSTRLVILPNAVAIVAVAVAVAVAVVVPMVVAAVHKADAIVAIVRASRWIEHLINCLEETTPTHKRDALSPAPNKRPKVRKEKTTPRALPNRSQMLESTSDFNHNHLLLHVNLWSANFRFT</sequence>
<reference evidence="3 5" key="1">
    <citation type="journal article" date="2022" name="Front. Cell. Infect. Microbiol.">
        <title>The Genomes of Two Strains of Taenia crassiceps the Animal Model for the Study of Human Cysticercosis.</title>
        <authorList>
            <person name="Bobes R.J."/>
            <person name="Estrada K."/>
            <person name="Rios-Valencia D.G."/>
            <person name="Calderon-Gallegos A."/>
            <person name="de la Torre P."/>
            <person name="Carrero J.C."/>
            <person name="Sanchez-Flores A."/>
            <person name="Laclette J.P."/>
        </authorList>
    </citation>
    <scope>NUCLEOTIDE SEQUENCE [LARGE SCALE GENOMIC DNA]</scope>
    <source>
        <strain evidence="3">WFUcys</strain>
    </source>
</reference>
<evidence type="ECO:0000256" key="1">
    <source>
        <dbReference type="SAM" id="MobiDB-lite"/>
    </source>
</evidence>
<feature type="transmembrane region" description="Helical" evidence="2">
    <location>
        <begin position="21"/>
        <end position="45"/>
    </location>
</feature>
<feature type="region of interest" description="Disordered" evidence="1">
    <location>
        <begin position="77"/>
        <end position="101"/>
    </location>
</feature>
<keyword evidence="5" id="KW-1185">Reference proteome</keyword>
<comment type="caution">
    <text evidence="3">The sequence shown here is derived from an EMBL/GenBank/DDBJ whole genome shotgun (WGS) entry which is preliminary data.</text>
</comment>
<keyword evidence="2" id="KW-0812">Transmembrane</keyword>
<keyword evidence="2" id="KW-0472">Membrane</keyword>
<evidence type="ECO:0000313" key="5">
    <source>
        <dbReference type="Proteomes" id="UP001651158"/>
    </source>
</evidence>
<organism evidence="3 5">
    <name type="scientific">Taenia crassiceps</name>
    <dbReference type="NCBI Taxonomy" id="6207"/>
    <lineage>
        <taxon>Eukaryota</taxon>
        <taxon>Metazoa</taxon>
        <taxon>Spiralia</taxon>
        <taxon>Lophotrochozoa</taxon>
        <taxon>Platyhelminthes</taxon>
        <taxon>Cestoda</taxon>
        <taxon>Eucestoda</taxon>
        <taxon>Cyclophyllidea</taxon>
        <taxon>Taeniidae</taxon>
        <taxon>Taenia</taxon>
    </lineage>
</organism>